<dbReference type="InterPro" id="IPR026634">
    <property type="entry name" value="TPST-like"/>
</dbReference>
<keyword evidence="1 2" id="KW-0808">Transferase</keyword>
<name>A0A1G5R0N2_9RHOB</name>
<evidence type="ECO:0000313" key="2">
    <source>
        <dbReference type="EMBL" id="SCZ67664.1"/>
    </source>
</evidence>
<dbReference type="OrthoDB" id="9777890at2"/>
<dbReference type="InterPro" id="IPR027417">
    <property type="entry name" value="P-loop_NTPase"/>
</dbReference>
<dbReference type="SUPFAM" id="SSF52540">
    <property type="entry name" value="P-loop containing nucleoside triphosphate hydrolases"/>
    <property type="match status" value="1"/>
</dbReference>
<reference evidence="2 3" key="1">
    <citation type="submission" date="2016-10" db="EMBL/GenBank/DDBJ databases">
        <authorList>
            <person name="de Groot N.N."/>
        </authorList>
    </citation>
    <scope>NUCLEOTIDE SEQUENCE [LARGE SCALE GENOMIC DNA]</scope>
    <source>
        <strain evidence="2 3">U95</strain>
    </source>
</reference>
<dbReference type="AlphaFoldDB" id="A0A1G5R0N2"/>
<proteinExistence type="predicted"/>
<gene>
    <name evidence="2" type="ORF">SAMN04488118_10794</name>
</gene>
<evidence type="ECO:0000256" key="1">
    <source>
        <dbReference type="ARBA" id="ARBA00022679"/>
    </source>
</evidence>
<dbReference type="GO" id="GO:0008476">
    <property type="term" value="F:protein-tyrosine sulfotransferase activity"/>
    <property type="evidence" value="ECO:0007669"/>
    <property type="project" value="InterPro"/>
</dbReference>
<organism evidence="2 3">
    <name type="scientific">Epibacterium ulvae</name>
    <dbReference type="NCBI Taxonomy" id="1156985"/>
    <lineage>
        <taxon>Bacteria</taxon>
        <taxon>Pseudomonadati</taxon>
        <taxon>Pseudomonadota</taxon>
        <taxon>Alphaproteobacteria</taxon>
        <taxon>Rhodobacterales</taxon>
        <taxon>Roseobacteraceae</taxon>
        <taxon>Epibacterium</taxon>
    </lineage>
</organism>
<protein>
    <submittedName>
        <fullName evidence="2">Sulfotransferase family protein</fullName>
    </submittedName>
</protein>
<dbReference type="EMBL" id="FMWG01000007">
    <property type="protein sequence ID" value="SCZ67664.1"/>
    <property type="molecule type" value="Genomic_DNA"/>
</dbReference>
<accession>A0A1G5R0N2</accession>
<dbReference type="Pfam" id="PF13469">
    <property type="entry name" value="Sulfotransfer_3"/>
    <property type="match status" value="1"/>
</dbReference>
<dbReference type="PANTHER" id="PTHR12788">
    <property type="entry name" value="PROTEIN-TYROSINE SULFOTRANSFERASE 2"/>
    <property type="match status" value="1"/>
</dbReference>
<dbReference type="RefSeq" id="WP_090219360.1">
    <property type="nucleotide sequence ID" value="NZ_FMWG01000007.1"/>
</dbReference>
<dbReference type="Proteomes" id="UP000198767">
    <property type="component" value="Unassembled WGS sequence"/>
</dbReference>
<dbReference type="PANTHER" id="PTHR12788:SF10">
    <property type="entry name" value="PROTEIN-TYROSINE SULFOTRANSFERASE"/>
    <property type="match status" value="1"/>
</dbReference>
<sequence length="340" mass="39290">MVFQLDKEYLRQRPSKIWARLVAYLLFEGRPLTTRGQFINPILQHFHRGLLLLPQLRTVEKPAFIIGTGRSGTTILGKLLSAHPDVGFLNEPKILWNAAFEEEDLIGSYSRRPVKVRMTAKDVTHTARHKIHSLQGAYLRFAGARRLVDKYPELVFRCDCVRALYPDARFIFISRGGQATTSSIKAWSERLGEQRDGERHDWWGADDRKWHAIVDQLVAETPQFKDHVDHLRHTSDHQLRAAVEWLLSMQEGLELQRTLSSDQFLHVRYEALCETPDQVLGNILRFADLSADPRCFQYARSILSPAQPYPKPEWPHWFAPLFEETQAQLDRLQSPAECST</sequence>
<evidence type="ECO:0000313" key="3">
    <source>
        <dbReference type="Proteomes" id="UP000198767"/>
    </source>
</evidence>
<dbReference type="STRING" id="1156985.SAMN04488118_10794"/>
<dbReference type="Gene3D" id="3.40.50.300">
    <property type="entry name" value="P-loop containing nucleotide triphosphate hydrolases"/>
    <property type="match status" value="1"/>
</dbReference>
<keyword evidence="3" id="KW-1185">Reference proteome</keyword>